<sequence>MKSAKTIVAALLMVGLPMLVHAEPHIAGTSDFELDMVFRTQGKSTLYWGMVLAGVGSIICWHLAVMLWRRRADDPRRVLATFVANMRLMLDNVPRPVFIRDHEGRLVACNDSYLDFLSMDLDQVIGKPITELQLMPLSESRQYHEHYLRVVRDGIPMIGSGSLVAPYGETLALFYWIFPCFNSRGRAVGVIAGWVDVSDREQLMIQLKASQKEADDANNAKTLFLATMSHEIRTPMNAVLGMLEMATKRAEQGIIDRVSLDIASSSANSLVDLLGDILDIVRIESGQLTLAPKRANLHDEVLKVARIFDGVAQQKFLELQIELDPQADCDVLVDAMRVKQVLSNLLSNAIKFTVKGQVRFFLRCTPVVAGSELDLTMSVIDTGIGISPEDQALLFSPFTQVGQPAEAMRTGSGLGLAISRKLCEMMGGQLTLSSELGRGTRIDVALRLPVLESLGPPIVDSIAPVVRAKRLSVLVVDDYPANRLLLSQQLTYLGHDVSDAEDGAHGLRAWRQGAYDVVITDSHMPIMNGYDLARAIRDEEQRQNSKPCVIVGLTANAQPEEKQRCLNAGMDDCLFKPIRLGELSARLTVIEPLIHPNEAPIAMVGQGINLDLTSLIQLARGDEESVNTIIKNLALSLEEDMGVLMQCYANKDVEGLATLAHRIKGGGRIVGAQNVLIRCAQLEAACEEATPAQLTAATLALEQAMISLKAALIALV</sequence>
<dbReference type="CDD" id="cd00088">
    <property type="entry name" value="HPT"/>
    <property type="match status" value="1"/>
</dbReference>
<comment type="subcellular location">
    <subcellularLocation>
        <location evidence="2">Cell inner membrane</location>
        <topology evidence="2">Multi-pass membrane protein</topology>
    </subcellularLocation>
</comment>
<feature type="domain" description="Histidine kinase" evidence="18">
    <location>
        <begin position="227"/>
        <end position="450"/>
    </location>
</feature>
<comment type="catalytic activity">
    <reaction evidence="1">
        <text>ATP + protein L-histidine = ADP + protein N-phospho-L-histidine.</text>
        <dbReference type="EC" id="2.7.13.3"/>
    </reaction>
</comment>
<dbReference type="InterPro" id="IPR004358">
    <property type="entry name" value="Sig_transdc_His_kin-like_C"/>
</dbReference>
<dbReference type="InterPro" id="IPR035965">
    <property type="entry name" value="PAS-like_dom_sf"/>
</dbReference>
<dbReference type="Gene3D" id="3.30.450.20">
    <property type="entry name" value="PAS domain"/>
    <property type="match status" value="1"/>
</dbReference>
<keyword evidence="10" id="KW-0067">ATP-binding</keyword>
<feature type="modified residue" description="Phosphohistidine" evidence="14">
    <location>
        <position position="661"/>
    </location>
</feature>
<dbReference type="InterPro" id="IPR036641">
    <property type="entry name" value="HPT_dom_sf"/>
</dbReference>
<dbReference type="KEGG" id="pym:AK972_2885"/>
<dbReference type="PROSITE" id="PS50112">
    <property type="entry name" value="PAS"/>
    <property type="match status" value="1"/>
</dbReference>
<evidence type="ECO:0000256" key="2">
    <source>
        <dbReference type="ARBA" id="ARBA00004429"/>
    </source>
</evidence>
<dbReference type="Pfam" id="PF00072">
    <property type="entry name" value="Response_reg"/>
    <property type="match status" value="1"/>
</dbReference>
<dbReference type="SUPFAM" id="SSF47384">
    <property type="entry name" value="Homodimeric domain of signal transducing histidine kinase"/>
    <property type="match status" value="1"/>
</dbReference>
<evidence type="ECO:0000256" key="11">
    <source>
        <dbReference type="ARBA" id="ARBA00022989"/>
    </source>
</evidence>
<dbReference type="SMART" id="SM00091">
    <property type="entry name" value="PAS"/>
    <property type="match status" value="1"/>
</dbReference>
<feature type="domain" description="PAS" evidence="20">
    <location>
        <begin position="82"/>
        <end position="154"/>
    </location>
</feature>
<dbReference type="SUPFAM" id="SSF55874">
    <property type="entry name" value="ATPase domain of HSP90 chaperone/DNA topoisomerase II/histidine kinase"/>
    <property type="match status" value="1"/>
</dbReference>
<dbReference type="PANTHER" id="PTHR43047">
    <property type="entry name" value="TWO-COMPONENT HISTIDINE PROTEIN KINASE"/>
    <property type="match status" value="1"/>
</dbReference>
<keyword evidence="4" id="KW-1003">Cell membrane</keyword>
<feature type="chain" id="PRO_5042600122" description="histidine kinase" evidence="17">
    <location>
        <begin position="23"/>
        <end position="716"/>
    </location>
</feature>
<dbReference type="EMBL" id="JACAQR010000003">
    <property type="protein sequence ID" value="NWD40710.1"/>
    <property type="molecule type" value="Genomic_DNA"/>
</dbReference>
<dbReference type="Pfam" id="PF01627">
    <property type="entry name" value="Hpt"/>
    <property type="match status" value="1"/>
</dbReference>
<dbReference type="Gene3D" id="1.10.287.130">
    <property type="match status" value="1"/>
</dbReference>
<dbReference type="Pfam" id="PF02518">
    <property type="entry name" value="HATPase_c"/>
    <property type="match status" value="1"/>
</dbReference>
<evidence type="ECO:0000256" key="1">
    <source>
        <dbReference type="ARBA" id="ARBA00000085"/>
    </source>
</evidence>
<organism evidence="22 23">
    <name type="scientific">Pseudomonas yamanorum</name>
    <dbReference type="NCBI Taxonomy" id="515393"/>
    <lineage>
        <taxon>Bacteria</taxon>
        <taxon>Pseudomonadati</taxon>
        <taxon>Pseudomonadota</taxon>
        <taxon>Gammaproteobacteria</taxon>
        <taxon>Pseudomonadales</taxon>
        <taxon>Pseudomonadaceae</taxon>
        <taxon>Pseudomonas</taxon>
    </lineage>
</organism>
<keyword evidence="7" id="KW-0808">Transferase</keyword>
<evidence type="ECO:0000256" key="3">
    <source>
        <dbReference type="ARBA" id="ARBA00012438"/>
    </source>
</evidence>
<dbReference type="SUPFAM" id="SSF55785">
    <property type="entry name" value="PYP-like sensor domain (PAS domain)"/>
    <property type="match status" value="1"/>
</dbReference>
<dbReference type="FunFam" id="3.30.565.10:FF:000010">
    <property type="entry name" value="Sensor histidine kinase RcsC"/>
    <property type="match status" value="1"/>
</dbReference>
<dbReference type="InterPro" id="IPR005467">
    <property type="entry name" value="His_kinase_dom"/>
</dbReference>
<gene>
    <name evidence="22" type="ORF">HX826_02470</name>
</gene>
<dbReference type="SUPFAM" id="SSF47226">
    <property type="entry name" value="Histidine-containing phosphotransfer domain, HPT domain"/>
    <property type="match status" value="1"/>
</dbReference>
<dbReference type="InterPro" id="IPR013656">
    <property type="entry name" value="PAS_4"/>
</dbReference>
<keyword evidence="5" id="KW-0997">Cell inner membrane</keyword>
<dbReference type="InterPro" id="IPR003661">
    <property type="entry name" value="HisK_dim/P_dom"/>
</dbReference>
<protein>
    <recommendedName>
        <fullName evidence="3">histidine kinase</fullName>
        <ecNumber evidence="3">2.7.13.3</ecNumber>
    </recommendedName>
</protein>
<dbReference type="PROSITE" id="PS50110">
    <property type="entry name" value="RESPONSE_REGULATORY"/>
    <property type="match status" value="1"/>
</dbReference>
<dbReference type="SMART" id="SM00388">
    <property type="entry name" value="HisKA"/>
    <property type="match status" value="1"/>
</dbReference>
<evidence type="ECO:0000256" key="5">
    <source>
        <dbReference type="ARBA" id="ARBA00022519"/>
    </source>
</evidence>
<keyword evidence="11 16" id="KW-1133">Transmembrane helix</keyword>
<dbReference type="GO" id="GO:0009927">
    <property type="term" value="F:histidine phosphotransfer kinase activity"/>
    <property type="evidence" value="ECO:0007669"/>
    <property type="project" value="TreeGrafter"/>
</dbReference>
<feature type="domain" description="Response regulatory" evidence="19">
    <location>
        <begin position="472"/>
        <end position="591"/>
    </location>
</feature>
<evidence type="ECO:0000256" key="16">
    <source>
        <dbReference type="SAM" id="Phobius"/>
    </source>
</evidence>
<dbReference type="Gene3D" id="3.40.50.2300">
    <property type="match status" value="1"/>
</dbReference>
<dbReference type="CDD" id="cd00130">
    <property type="entry name" value="PAS"/>
    <property type="match status" value="1"/>
</dbReference>
<evidence type="ECO:0000256" key="8">
    <source>
        <dbReference type="ARBA" id="ARBA00022692"/>
    </source>
</evidence>
<feature type="modified residue" description="4-aspartylphosphate" evidence="15">
    <location>
        <position position="521"/>
    </location>
</feature>
<dbReference type="Proteomes" id="UP000546584">
    <property type="component" value="Unassembled WGS sequence"/>
</dbReference>
<feature type="transmembrane region" description="Helical" evidence="16">
    <location>
        <begin position="157"/>
        <end position="178"/>
    </location>
</feature>
<keyword evidence="9" id="KW-0418">Kinase</keyword>
<keyword evidence="6 15" id="KW-0597">Phosphoprotein</keyword>
<feature type="domain" description="HPt" evidence="21">
    <location>
        <begin position="622"/>
        <end position="716"/>
    </location>
</feature>
<dbReference type="CDD" id="cd17546">
    <property type="entry name" value="REC_hyHK_CKI1_RcsC-like"/>
    <property type="match status" value="1"/>
</dbReference>
<evidence type="ECO:0000256" key="13">
    <source>
        <dbReference type="ARBA" id="ARBA00023136"/>
    </source>
</evidence>
<dbReference type="PROSITE" id="PS50894">
    <property type="entry name" value="HPT"/>
    <property type="match status" value="1"/>
</dbReference>
<evidence type="ECO:0000256" key="4">
    <source>
        <dbReference type="ARBA" id="ARBA00022475"/>
    </source>
</evidence>
<evidence type="ECO:0000259" key="19">
    <source>
        <dbReference type="PROSITE" id="PS50110"/>
    </source>
</evidence>
<evidence type="ECO:0000256" key="10">
    <source>
        <dbReference type="ARBA" id="ARBA00022840"/>
    </source>
</evidence>
<evidence type="ECO:0000256" key="7">
    <source>
        <dbReference type="ARBA" id="ARBA00022679"/>
    </source>
</evidence>
<dbReference type="CDD" id="cd00082">
    <property type="entry name" value="HisKA"/>
    <property type="match status" value="1"/>
</dbReference>
<keyword evidence="12" id="KW-0902">Two-component regulatory system</keyword>
<dbReference type="SMART" id="SM00387">
    <property type="entry name" value="HATPase_c"/>
    <property type="match status" value="1"/>
</dbReference>
<dbReference type="InterPro" id="IPR036097">
    <property type="entry name" value="HisK_dim/P_sf"/>
</dbReference>
<evidence type="ECO:0000256" key="6">
    <source>
        <dbReference type="ARBA" id="ARBA00022553"/>
    </source>
</evidence>
<name>A0AAJ3H1I0_9PSED</name>
<evidence type="ECO:0000259" key="20">
    <source>
        <dbReference type="PROSITE" id="PS50112"/>
    </source>
</evidence>
<evidence type="ECO:0000256" key="15">
    <source>
        <dbReference type="PROSITE-ProRule" id="PRU00169"/>
    </source>
</evidence>
<dbReference type="AlphaFoldDB" id="A0AAJ3H1I0"/>
<dbReference type="SMART" id="SM00448">
    <property type="entry name" value="REC"/>
    <property type="match status" value="1"/>
</dbReference>
<evidence type="ECO:0000256" key="12">
    <source>
        <dbReference type="ARBA" id="ARBA00023012"/>
    </source>
</evidence>
<keyword evidence="10" id="KW-0547">Nucleotide-binding</keyword>
<keyword evidence="17" id="KW-0732">Signal</keyword>
<feature type="transmembrane region" description="Helical" evidence="16">
    <location>
        <begin position="46"/>
        <end position="68"/>
    </location>
</feature>
<accession>A0AAJ3H1I0</accession>
<dbReference type="InterPro" id="IPR011006">
    <property type="entry name" value="CheY-like_superfamily"/>
</dbReference>
<feature type="signal peptide" evidence="17">
    <location>
        <begin position="1"/>
        <end position="22"/>
    </location>
</feature>
<dbReference type="InterPro" id="IPR036890">
    <property type="entry name" value="HATPase_C_sf"/>
</dbReference>
<dbReference type="SUPFAM" id="SSF52172">
    <property type="entry name" value="CheY-like"/>
    <property type="match status" value="1"/>
</dbReference>
<keyword evidence="8 16" id="KW-0812">Transmembrane</keyword>
<dbReference type="CDD" id="cd16922">
    <property type="entry name" value="HATPase_EvgS-ArcB-TorS-like"/>
    <property type="match status" value="1"/>
</dbReference>
<evidence type="ECO:0000313" key="22">
    <source>
        <dbReference type="EMBL" id="NWD40710.1"/>
    </source>
</evidence>
<dbReference type="GO" id="GO:0000155">
    <property type="term" value="F:phosphorelay sensor kinase activity"/>
    <property type="evidence" value="ECO:0007669"/>
    <property type="project" value="InterPro"/>
</dbReference>
<evidence type="ECO:0000256" key="17">
    <source>
        <dbReference type="SAM" id="SignalP"/>
    </source>
</evidence>
<dbReference type="Gene3D" id="1.20.120.160">
    <property type="entry name" value="HPT domain"/>
    <property type="match status" value="1"/>
</dbReference>
<evidence type="ECO:0000256" key="14">
    <source>
        <dbReference type="PROSITE-ProRule" id="PRU00110"/>
    </source>
</evidence>
<dbReference type="GO" id="GO:0005886">
    <property type="term" value="C:plasma membrane"/>
    <property type="evidence" value="ECO:0007669"/>
    <property type="project" value="UniProtKB-SubCell"/>
</dbReference>
<evidence type="ECO:0000259" key="18">
    <source>
        <dbReference type="PROSITE" id="PS50109"/>
    </source>
</evidence>
<dbReference type="Pfam" id="PF08448">
    <property type="entry name" value="PAS_4"/>
    <property type="match status" value="1"/>
</dbReference>
<evidence type="ECO:0000256" key="9">
    <source>
        <dbReference type="ARBA" id="ARBA00022777"/>
    </source>
</evidence>
<dbReference type="PRINTS" id="PR00344">
    <property type="entry name" value="BCTRLSENSOR"/>
</dbReference>
<reference evidence="22 23" key="1">
    <citation type="submission" date="2020-04" db="EMBL/GenBank/DDBJ databases">
        <title>Molecular characterization of pseudomonads from Agaricus bisporus reveal novel blotch 2 pathogens in Western Europe.</title>
        <authorList>
            <person name="Taparia T."/>
            <person name="Krijger M."/>
            <person name="Haynes E."/>
            <person name="Elpinstone J.G."/>
            <person name="Noble R."/>
            <person name="Van Der Wolf J."/>
        </authorList>
    </citation>
    <scope>NUCLEOTIDE SEQUENCE [LARGE SCALE GENOMIC DNA]</scope>
    <source>
        <strain evidence="22 23">IPO3753</strain>
    </source>
</reference>
<dbReference type="Pfam" id="PF00512">
    <property type="entry name" value="HisKA"/>
    <property type="match status" value="1"/>
</dbReference>
<dbReference type="InterPro" id="IPR008207">
    <property type="entry name" value="Sig_transdc_His_kin_Hpt_dom"/>
</dbReference>
<dbReference type="RefSeq" id="WP_063030200.1">
    <property type="nucleotide sequence ID" value="NZ_CP012400.2"/>
</dbReference>
<dbReference type="InterPro" id="IPR003594">
    <property type="entry name" value="HATPase_dom"/>
</dbReference>
<evidence type="ECO:0000313" key="23">
    <source>
        <dbReference type="Proteomes" id="UP000546584"/>
    </source>
</evidence>
<comment type="caution">
    <text evidence="22">The sequence shown here is derived from an EMBL/GenBank/DDBJ whole genome shotgun (WGS) entry which is preliminary data.</text>
</comment>
<dbReference type="PANTHER" id="PTHR43047:SF72">
    <property type="entry name" value="OSMOSENSING HISTIDINE PROTEIN KINASE SLN1"/>
    <property type="match status" value="1"/>
</dbReference>
<evidence type="ECO:0000259" key="21">
    <source>
        <dbReference type="PROSITE" id="PS50894"/>
    </source>
</evidence>
<dbReference type="EC" id="2.7.13.3" evidence="3"/>
<dbReference type="Gene3D" id="3.30.565.10">
    <property type="entry name" value="Histidine kinase-like ATPase, C-terminal domain"/>
    <property type="match status" value="1"/>
</dbReference>
<proteinExistence type="predicted"/>
<dbReference type="InterPro" id="IPR001789">
    <property type="entry name" value="Sig_transdc_resp-reg_receiver"/>
</dbReference>
<keyword evidence="13 16" id="KW-0472">Membrane</keyword>
<dbReference type="PROSITE" id="PS50109">
    <property type="entry name" value="HIS_KIN"/>
    <property type="match status" value="1"/>
</dbReference>
<dbReference type="InterPro" id="IPR000014">
    <property type="entry name" value="PAS"/>
</dbReference>